<dbReference type="AlphaFoldDB" id="A0A1H4YYF9"/>
<organism evidence="2 3">
    <name type="scientific">Streptomyces melanosporofaciens</name>
    <dbReference type="NCBI Taxonomy" id="67327"/>
    <lineage>
        <taxon>Bacteria</taxon>
        <taxon>Bacillati</taxon>
        <taxon>Actinomycetota</taxon>
        <taxon>Actinomycetes</taxon>
        <taxon>Kitasatosporales</taxon>
        <taxon>Streptomycetaceae</taxon>
        <taxon>Streptomyces</taxon>
        <taxon>Streptomyces violaceusniger group</taxon>
    </lineage>
</organism>
<name>A0A1H4YYF9_STRMJ</name>
<dbReference type="EMBL" id="FNST01000002">
    <property type="protein sequence ID" value="SED22071.1"/>
    <property type="molecule type" value="Genomic_DNA"/>
</dbReference>
<keyword evidence="1" id="KW-1133">Transmembrane helix</keyword>
<dbReference type="RefSeq" id="WP_093470761.1">
    <property type="nucleotide sequence ID" value="NZ_FNST01000002.1"/>
</dbReference>
<sequence length="512" mass="56159">MDITAPDWTHCGDGATGDEPVGCTGIRIGGFQRCLGHLGQEERHAHLATLTPGDDIDARGTEISGELLDELLDALCRPGEERPRCGRARFDKAVFTGAAHFNMVCFDKGAWFREATFRQDAVFAGAIFGSAARFDGAEFHALANFDEVRCPADGTTPAGHLVFRGASFATGPWFMGAHGVRLLNLRESHITRPTVAQVVAEHADFTGAWFEAPVTLKASGASVDLTRARLAERCTLTSMEHHVAHSGIPAYPTAPDQRPSVTSLSGVDASMLLLFDVDLSRCVFAGTHHLDQLQIEGSWVFAEPPRGRRWTRRHVIVEEAWWRGWQTPEPAPYPAALADTYRQLRKAREDARDEPGAADFYYGEMEMRRHSRTWSEADRWLLQAYWLLSGYGLRASRALGWLAASMLLTIVLLTGFGLPQGSPKQEATATVPPPGGKVTFEIDKEDPENPTGDRFTGKRLEKALEVTLNSTVFRSGGQDLTVAGGYIEMASRFSEPVLLGLAALAIRGRMKR</sequence>
<feature type="transmembrane region" description="Helical" evidence="1">
    <location>
        <begin position="398"/>
        <end position="418"/>
    </location>
</feature>
<keyword evidence="1" id="KW-0472">Membrane</keyword>
<dbReference type="InterPro" id="IPR001646">
    <property type="entry name" value="5peptide_repeat"/>
</dbReference>
<evidence type="ECO:0000313" key="3">
    <source>
        <dbReference type="Proteomes" id="UP000198609"/>
    </source>
</evidence>
<evidence type="ECO:0000313" key="2">
    <source>
        <dbReference type="EMBL" id="SED22071.1"/>
    </source>
</evidence>
<keyword evidence="3" id="KW-1185">Reference proteome</keyword>
<reference evidence="3" key="1">
    <citation type="submission" date="2016-10" db="EMBL/GenBank/DDBJ databases">
        <authorList>
            <person name="Varghese N."/>
            <person name="Submissions S."/>
        </authorList>
    </citation>
    <scope>NUCLEOTIDE SEQUENCE [LARGE SCALE GENOMIC DNA]</scope>
    <source>
        <strain evidence="3">DSM 40318</strain>
    </source>
</reference>
<gene>
    <name evidence="2" type="ORF">SAMN04490356_7489</name>
</gene>
<evidence type="ECO:0000256" key="1">
    <source>
        <dbReference type="SAM" id="Phobius"/>
    </source>
</evidence>
<proteinExistence type="predicted"/>
<protein>
    <submittedName>
        <fullName evidence="2">Pentapeptide repeat-containing protein</fullName>
    </submittedName>
</protein>
<keyword evidence="1" id="KW-0812">Transmembrane</keyword>
<dbReference type="Proteomes" id="UP000198609">
    <property type="component" value="Unassembled WGS sequence"/>
</dbReference>
<accession>A0A1H4YYF9</accession>
<dbReference type="Pfam" id="PF13576">
    <property type="entry name" value="Pentapeptide_3"/>
    <property type="match status" value="1"/>
</dbReference>
<dbReference type="Gene3D" id="2.160.20.80">
    <property type="entry name" value="E3 ubiquitin-protein ligase SopA"/>
    <property type="match status" value="1"/>
</dbReference>